<organism evidence="1 2">
    <name type="scientific">Parahaliea maris</name>
    <dbReference type="NCBI Taxonomy" id="2716870"/>
    <lineage>
        <taxon>Bacteria</taxon>
        <taxon>Pseudomonadati</taxon>
        <taxon>Pseudomonadota</taxon>
        <taxon>Gammaproteobacteria</taxon>
        <taxon>Cellvibrionales</taxon>
        <taxon>Halieaceae</taxon>
        <taxon>Parahaliea</taxon>
    </lineage>
</organism>
<protein>
    <submittedName>
        <fullName evidence="1">DUF2283 domain-containing protein</fullName>
    </submittedName>
</protein>
<gene>
    <name evidence="1" type="ORF">FV139_13160</name>
</gene>
<dbReference type="EMBL" id="VRZA01000004">
    <property type="protein sequence ID" value="TXS92906.1"/>
    <property type="molecule type" value="Genomic_DNA"/>
</dbReference>
<evidence type="ECO:0000313" key="1">
    <source>
        <dbReference type="EMBL" id="TXS92906.1"/>
    </source>
</evidence>
<proteinExistence type="predicted"/>
<dbReference type="InterPro" id="IPR019270">
    <property type="entry name" value="DUF2283"/>
</dbReference>
<accession>A0A5C8ZWR0</accession>
<evidence type="ECO:0000313" key="2">
    <source>
        <dbReference type="Proteomes" id="UP000321039"/>
    </source>
</evidence>
<dbReference type="Proteomes" id="UP000321039">
    <property type="component" value="Unassembled WGS sequence"/>
</dbReference>
<reference evidence="1 2" key="1">
    <citation type="submission" date="2019-08" db="EMBL/GenBank/DDBJ databases">
        <title>Parahaliea maris sp. nov., isolated from the surface seawater.</title>
        <authorList>
            <person name="Liu Y."/>
        </authorList>
    </citation>
    <scope>NUCLEOTIDE SEQUENCE [LARGE SCALE GENOMIC DNA]</scope>
    <source>
        <strain evidence="1 2">HSLHS9</strain>
    </source>
</reference>
<dbReference type="RefSeq" id="WP_148068908.1">
    <property type="nucleotide sequence ID" value="NZ_VRZA01000004.1"/>
</dbReference>
<name>A0A5C8ZWR0_9GAMM</name>
<keyword evidence="2" id="KW-1185">Reference proteome</keyword>
<dbReference type="Pfam" id="PF10049">
    <property type="entry name" value="DUF2283"/>
    <property type="match status" value="1"/>
</dbReference>
<dbReference type="PANTHER" id="PTHR37029:SF1">
    <property type="entry name" value="SSR1768 PROTEIN"/>
    <property type="match status" value="1"/>
</dbReference>
<dbReference type="PANTHER" id="PTHR37029">
    <property type="entry name" value="SSR1768 PROTEIN"/>
    <property type="match status" value="1"/>
</dbReference>
<dbReference type="AlphaFoldDB" id="A0A5C8ZWR0"/>
<sequence>MKITYFQDTDTLYIQFRSVEISESRDLDEDTVIDLDANGQICAMTMEHAKVRTDIPHFSFEEVAA</sequence>
<comment type="caution">
    <text evidence="1">The sequence shown here is derived from an EMBL/GenBank/DDBJ whole genome shotgun (WGS) entry which is preliminary data.</text>
</comment>